<reference evidence="1" key="1">
    <citation type="submission" date="2021-01" db="EMBL/GenBank/DDBJ databases">
        <title>Whole genome shotgun sequence of Actinocatenispora rupis NBRC 107355.</title>
        <authorList>
            <person name="Komaki H."/>
            <person name="Tamura T."/>
        </authorList>
    </citation>
    <scope>NUCLEOTIDE SEQUENCE</scope>
    <source>
        <strain evidence="1">NBRC 107355</strain>
    </source>
</reference>
<protein>
    <submittedName>
        <fullName evidence="1">Uncharacterized protein</fullName>
    </submittedName>
</protein>
<dbReference type="RefSeq" id="WP_203662048.1">
    <property type="nucleotide sequence ID" value="NZ_BAAAZM010000001.1"/>
</dbReference>
<gene>
    <name evidence="1" type="ORF">Aru02nite_51390</name>
</gene>
<proteinExistence type="predicted"/>
<dbReference type="AlphaFoldDB" id="A0A8J3J3Z8"/>
<evidence type="ECO:0000313" key="2">
    <source>
        <dbReference type="Proteomes" id="UP000612808"/>
    </source>
</evidence>
<organism evidence="1 2">
    <name type="scientific">Actinocatenispora rupis</name>
    <dbReference type="NCBI Taxonomy" id="519421"/>
    <lineage>
        <taxon>Bacteria</taxon>
        <taxon>Bacillati</taxon>
        <taxon>Actinomycetota</taxon>
        <taxon>Actinomycetes</taxon>
        <taxon>Micromonosporales</taxon>
        <taxon>Micromonosporaceae</taxon>
        <taxon>Actinocatenispora</taxon>
    </lineage>
</organism>
<name>A0A8J3J3Z8_9ACTN</name>
<sequence>MPAVPPEEQRILDATIGRHVLAEMYEDDTSADLTVEVTGTRIGVVARSSRQSMIIPSEDLLTAVAQMVGAHEHQATGLTGVAYRYQKDPDGQWTMHARFSYAD</sequence>
<evidence type="ECO:0000313" key="1">
    <source>
        <dbReference type="EMBL" id="GID14250.1"/>
    </source>
</evidence>
<accession>A0A8J3J3Z8</accession>
<keyword evidence="2" id="KW-1185">Reference proteome</keyword>
<comment type="caution">
    <text evidence="1">The sequence shown here is derived from an EMBL/GenBank/DDBJ whole genome shotgun (WGS) entry which is preliminary data.</text>
</comment>
<dbReference type="Proteomes" id="UP000612808">
    <property type="component" value="Unassembled WGS sequence"/>
</dbReference>
<dbReference type="EMBL" id="BOMB01000030">
    <property type="protein sequence ID" value="GID14250.1"/>
    <property type="molecule type" value="Genomic_DNA"/>
</dbReference>